<sequence>MARVTGIGGVFLRARDPKSLSAWYVKHLGITLSEYGGATFLWSDEVPATTGMTTWSLFPENTKNFGPGNEKGSQQAMINYRVDNLDELLAQLAAGNIPIDPDRQSADYGHFAWITDPEGNRIELWQPLAD</sequence>
<keyword evidence="2" id="KW-0456">Lyase</keyword>
<dbReference type="GO" id="GO:0016829">
    <property type="term" value="F:lyase activity"/>
    <property type="evidence" value="ECO:0007669"/>
    <property type="project" value="UniProtKB-KW"/>
</dbReference>
<dbReference type="InterPro" id="IPR052164">
    <property type="entry name" value="Anthracycline_SecMetBiosynth"/>
</dbReference>
<evidence type="ECO:0000313" key="3">
    <source>
        <dbReference type="Proteomes" id="UP000535182"/>
    </source>
</evidence>
<accession>A0A9X0QFU1</accession>
<dbReference type="EMBL" id="JACHEB010000007">
    <property type="protein sequence ID" value="MBB5329613.1"/>
    <property type="molecule type" value="Genomic_DNA"/>
</dbReference>
<dbReference type="Pfam" id="PF00903">
    <property type="entry name" value="Glyoxalase"/>
    <property type="match status" value="1"/>
</dbReference>
<dbReference type="SUPFAM" id="SSF54593">
    <property type="entry name" value="Glyoxalase/Bleomycin resistance protein/Dihydroxybiphenyl dioxygenase"/>
    <property type="match status" value="1"/>
</dbReference>
<proteinExistence type="predicted"/>
<feature type="domain" description="VOC" evidence="1">
    <location>
        <begin position="6"/>
        <end position="127"/>
    </location>
</feature>
<dbReference type="InterPro" id="IPR004360">
    <property type="entry name" value="Glyas_Fos-R_dOase_dom"/>
</dbReference>
<gene>
    <name evidence="2" type="ORF">HDF14_003235</name>
</gene>
<organism evidence="2 3">
    <name type="scientific">Tunturiibacter gelidiferens</name>
    <dbReference type="NCBI Taxonomy" id="3069689"/>
    <lineage>
        <taxon>Bacteria</taxon>
        <taxon>Pseudomonadati</taxon>
        <taxon>Acidobacteriota</taxon>
        <taxon>Terriglobia</taxon>
        <taxon>Terriglobales</taxon>
        <taxon>Acidobacteriaceae</taxon>
        <taxon>Tunturiibacter</taxon>
    </lineage>
</organism>
<dbReference type="InterPro" id="IPR037523">
    <property type="entry name" value="VOC_core"/>
</dbReference>
<dbReference type="AlphaFoldDB" id="A0A9X0QFU1"/>
<evidence type="ECO:0000313" key="2">
    <source>
        <dbReference type="EMBL" id="MBB5329613.1"/>
    </source>
</evidence>
<dbReference type="Gene3D" id="3.10.180.10">
    <property type="entry name" value="2,3-Dihydroxybiphenyl 1,2-Dioxygenase, domain 1"/>
    <property type="match status" value="1"/>
</dbReference>
<name>A0A9X0QFU1_9BACT</name>
<dbReference type="PROSITE" id="PS51819">
    <property type="entry name" value="VOC"/>
    <property type="match status" value="1"/>
</dbReference>
<dbReference type="PANTHER" id="PTHR33993:SF5">
    <property type="entry name" value="GLYOXALASE"/>
    <property type="match status" value="1"/>
</dbReference>
<reference evidence="2 3" key="1">
    <citation type="submission" date="2020-08" db="EMBL/GenBank/DDBJ databases">
        <title>Genomic Encyclopedia of Type Strains, Phase IV (KMG-V): Genome sequencing to study the core and pangenomes of soil and plant-associated prokaryotes.</title>
        <authorList>
            <person name="Whitman W."/>
        </authorList>
    </citation>
    <scope>NUCLEOTIDE SEQUENCE [LARGE SCALE GENOMIC DNA]</scope>
    <source>
        <strain evidence="2 3">X5P2</strain>
    </source>
</reference>
<comment type="caution">
    <text evidence="2">The sequence shown here is derived from an EMBL/GenBank/DDBJ whole genome shotgun (WGS) entry which is preliminary data.</text>
</comment>
<protein>
    <submittedName>
        <fullName evidence="2">Enzyme related to lactoylglutathione lyase</fullName>
    </submittedName>
</protein>
<dbReference type="InterPro" id="IPR029068">
    <property type="entry name" value="Glyas_Bleomycin-R_OHBP_Dase"/>
</dbReference>
<dbReference type="RefSeq" id="WP_183978254.1">
    <property type="nucleotide sequence ID" value="NZ_JACHEB010000007.1"/>
</dbReference>
<dbReference type="Proteomes" id="UP000535182">
    <property type="component" value="Unassembled WGS sequence"/>
</dbReference>
<evidence type="ECO:0000259" key="1">
    <source>
        <dbReference type="PROSITE" id="PS51819"/>
    </source>
</evidence>
<dbReference type="CDD" id="cd06587">
    <property type="entry name" value="VOC"/>
    <property type="match status" value="1"/>
</dbReference>
<dbReference type="PANTHER" id="PTHR33993">
    <property type="entry name" value="GLYOXALASE-RELATED"/>
    <property type="match status" value="1"/>
</dbReference>
<keyword evidence="3" id="KW-1185">Reference proteome</keyword>